<dbReference type="InterPro" id="IPR036390">
    <property type="entry name" value="WH_DNA-bd_sf"/>
</dbReference>
<evidence type="ECO:0000259" key="1">
    <source>
        <dbReference type="Pfam" id="PF03551"/>
    </source>
</evidence>
<reference evidence="3" key="1">
    <citation type="submission" date="2020-05" db="EMBL/GenBank/DDBJ databases">
        <authorList>
            <person name="Chiriac C."/>
            <person name="Salcher M."/>
            <person name="Ghai R."/>
            <person name="Kavagutti S V."/>
        </authorList>
    </citation>
    <scope>NUCLEOTIDE SEQUENCE</scope>
</reference>
<evidence type="ECO:0000313" key="3">
    <source>
        <dbReference type="EMBL" id="CAB4704433.1"/>
    </source>
</evidence>
<dbReference type="Gene3D" id="1.10.10.10">
    <property type="entry name" value="Winged helix-like DNA-binding domain superfamily/Winged helix DNA-binding domain"/>
    <property type="match status" value="1"/>
</dbReference>
<dbReference type="InterPro" id="IPR005149">
    <property type="entry name" value="Tscrpt_reg_PadR_N"/>
</dbReference>
<feature type="domain" description="Transcription regulator PadR C-terminal" evidence="2">
    <location>
        <begin position="99"/>
        <end position="180"/>
    </location>
</feature>
<dbReference type="PANTHER" id="PTHR43252:SF6">
    <property type="entry name" value="NEGATIVE TRANSCRIPTION REGULATOR PADR"/>
    <property type="match status" value="1"/>
</dbReference>
<name>A0A6J6Q4X7_9ZZZZ</name>
<dbReference type="InterPro" id="IPR036388">
    <property type="entry name" value="WH-like_DNA-bd_sf"/>
</dbReference>
<protein>
    <submittedName>
        <fullName evidence="3">Unannotated protein</fullName>
    </submittedName>
</protein>
<gene>
    <name evidence="3" type="ORF">UFOPK2366_01430</name>
</gene>
<feature type="domain" description="Transcription regulator PadR N-terminal" evidence="1">
    <location>
        <begin position="17"/>
        <end position="84"/>
    </location>
</feature>
<accession>A0A6J6Q4X7</accession>
<dbReference type="EMBL" id="CAEZXM010000288">
    <property type="protein sequence ID" value="CAB4704433.1"/>
    <property type="molecule type" value="Genomic_DNA"/>
</dbReference>
<dbReference type="InterPro" id="IPR018309">
    <property type="entry name" value="Tscrpt_reg_PadR_C"/>
</dbReference>
<dbReference type="SUPFAM" id="SSF46785">
    <property type="entry name" value="Winged helix' DNA-binding domain"/>
    <property type="match status" value="1"/>
</dbReference>
<dbReference type="AlphaFoldDB" id="A0A6J6Q4X7"/>
<sequence length="191" mass="21315">MHTEYAYYAGMAVREGLLSLLVEGPRHGYQLKSEFEALTGGVWPLNVGQVYSTLDRLERDGLVITNESDGQKTYAITPVGVEVLGDWWETTPADEPPARDELILKVLMAVGSGDDHALSVVTQQRTAVVEMLQRRRRLNKQRNRNGARSGDGLAADLMTDALVVRAEADLRWLEMCEARLLQQSSTETRRS</sequence>
<organism evidence="3">
    <name type="scientific">freshwater metagenome</name>
    <dbReference type="NCBI Taxonomy" id="449393"/>
    <lineage>
        <taxon>unclassified sequences</taxon>
        <taxon>metagenomes</taxon>
        <taxon>ecological metagenomes</taxon>
    </lineage>
</organism>
<dbReference type="PANTHER" id="PTHR43252">
    <property type="entry name" value="TRANSCRIPTIONAL REGULATOR YQJI"/>
    <property type="match status" value="1"/>
</dbReference>
<proteinExistence type="predicted"/>
<evidence type="ECO:0000259" key="2">
    <source>
        <dbReference type="Pfam" id="PF10400"/>
    </source>
</evidence>
<dbReference type="Pfam" id="PF03551">
    <property type="entry name" value="PadR"/>
    <property type="match status" value="1"/>
</dbReference>
<dbReference type="Pfam" id="PF10400">
    <property type="entry name" value="Vir_act_alpha_C"/>
    <property type="match status" value="1"/>
</dbReference>